<dbReference type="AlphaFoldDB" id="A0A1F7Z1N6"/>
<dbReference type="GO" id="GO:0022627">
    <property type="term" value="C:cytosolic small ribosomal subunit"/>
    <property type="evidence" value="ECO:0007669"/>
    <property type="project" value="TreeGrafter"/>
</dbReference>
<feature type="compositionally biased region" description="Basic residues" evidence="6">
    <location>
        <begin position="124"/>
        <end position="134"/>
    </location>
</feature>
<organism evidence="7 8">
    <name type="scientific">Candidatus Woesebacteria bacterium RIFCSPHIGHO2_01_FULL_44_21</name>
    <dbReference type="NCBI Taxonomy" id="1802503"/>
    <lineage>
        <taxon>Bacteria</taxon>
        <taxon>Candidatus Woeseibacteriota</taxon>
    </lineage>
</organism>
<keyword evidence="3 4" id="KW-0687">Ribonucleoprotein</keyword>
<accession>A0A1F7Z1N6</accession>
<sequence>MAKKTDYTYAIGRRKSATARVRLYKGSSESLVNKEVIGKYFPGKLMAALWQKPFELTKTTGKYYITARVLGGGKDGQLTAVIHGISRALTKLNPEKFRSVLKSEGLLTRDARERERRMVGTGGRARKQKQSPKR</sequence>
<dbReference type="InterPro" id="IPR020568">
    <property type="entry name" value="Ribosomal_Su5_D2-typ_SF"/>
</dbReference>
<evidence type="ECO:0000313" key="8">
    <source>
        <dbReference type="Proteomes" id="UP000178870"/>
    </source>
</evidence>
<evidence type="ECO:0000256" key="1">
    <source>
        <dbReference type="ARBA" id="ARBA00005251"/>
    </source>
</evidence>
<evidence type="ECO:0000256" key="5">
    <source>
        <dbReference type="RuleBase" id="RU003816"/>
    </source>
</evidence>
<comment type="similarity">
    <text evidence="1 4">Belongs to the universal ribosomal protein uS9 family.</text>
</comment>
<dbReference type="InterPro" id="IPR020574">
    <property type="entry name" value="Ribosomal_uS9_CS"/>
</dbReference>
<dbReference type="InterPro" id="IPR014721">
    <property type="entry name" value="Ribsml_uS5_D2-typ_fold_subgr"/>
</dbReference>
<dbReference type="SUPFAM" id="SSF54211">
    <property type="entry name" value="Ribosomal protein S5 domain 2-like"/>
    <property type="match status" value="1"/>
</dbReference>
<name>A0A1F7Z1N6_9BACT</name>
<evidence type="ECO:0000256" key="3">
    <source>
        <dbReference type="ARBA" id="ARBA00023274"/>
    </source>
</evidence>
<dbReference type="GO" id="GO:0006412">
    <property type="term" value="P:translation"/>
    <property type="evidence" value="ECO:0007669"/>
    <property type="project" value="InterPro"/>
</dbReference>
<feature type="region of interest" description="Disordered" evidence="6">
    <location>
        <begin position="111"/>
        <end position="134"/>
    </location>
</feature>
<dbReference type="NCBIfam" id="NF001099">
    <property type="entry name" value="PRK00132.1"/>
    <property type="match status" value="1"/>
</dbReference>
<dbReference type="InterPro" id="IPR000754">
    <property type="entry name" value="Ribosomal_uS9"/>
</dbReference>
<evidence type="ECO:0000313" key="7">
    <source>
        <dbReference type="EMBL" id="OGM33364.1"/>
    </source>
</evidence>
<dbReference type="InterPro" id="IPR023035">
    <property type="entry name" value="Ribosomal_uS9_bac/plastid"/>
</dbReference>
<keyword evidence="2 4" id="KW-0689">Ribosomal protein</keyword>
<dbReference type="PANTHER" id="PTHR21569:SF1">
    <property type="entry name" value="SMALL RIBOSOMAL SUBUNIT PROTEIN US9M"/>
    <property type="match status" value="1"/>
</dbReference>
<proteinExistence type="inferred from homology"/>
<dbReference type="Pfam" id="PF00380">
    <property type="entry name" value="Ribosomal_S9"/>
    <property type="match status" value="1"/>
</dbReference>
<comment type="caution">
    <text evidence="7">The sequence shown here is derived from an EMBL/GenBank/DDBJ whole genome shotgun (WGS) entry which is preliminary data.</text>
</comment>
<dbReference type="EMBL" id="MGGP01000003">
    <property type="protein sequence ID" value="OGM33364.1"/>
    <property type="molecule type" value="Genomic_DNA"/>
</dbReference>
<gene>
    <name evidence="7" type="ORF">A2803_04150</name>
</gene>
<dbReference type="Proteomes" id="UP000178870">
    <property type="component" value="Unassembled WGS sequence"/>
</dbReference>
<dbReference type="GO" id="GO:0003735">
    <property type="term" value="F:structural constituent of ribosome"/>
    <property type="evidence" value="ECO:0007669"/>
    <property type="project" value="InterPro"/>
</dbReference>
<dbReference type="PANTHER" id="PTHR21569">
    <property type="entry name" value="RIBOSOMAL PROTEIN S9"/>
    <property type="match status" value="1"/>
</dbReference>
<dbReference type="GO" id="GO:0003723">
    <property type="term" value="F:RNA binding"/>
    <property type="evidence" value="ECO:0007669"/>
    <property type="project" value="TreeGrafter"/>
</dbReference>
<evidence type="ECO:0000256" key="4">
    <source>
        <dbReference type="RuleBase" id="RU003815"/>
    </source>
</evidence>
<reference evidence="7 8" key="1">
    <citation type="journal article" date="2016" name="Nat. Commun.">
        <title>Thousands of microbial genomes shed light on interconnected biogeochemical processes in an aquifer system.</title>
        <authorList>
            <person name="Anantharaman K."/>
            <person name="Brown C.T."/>
            <person name="Hug L.A."/>
            <person name="Sharon I."/>
            <person name="Castelle C.J."/>
            <person name="Probst A.J."/>
            <person name="Thomas B.C."/>
            <person name="Singh A."/>
            <person name="Wilkins M.J."/>
            <person name="Karaoz U."/>
            <person name="Brodie E.L."/>
            <person name="Williams K.H."/>
            <person name="Hubbard S.S."/>
            <person name="Banfield J.F."/>
        </authorList>
    </citation>
    <scope>NUCLEOTIDE SEQUENCE [LARGE SCALE GENOMIC DNA]</scope>
</reference>
<evidence type="ECO:0000256" key="2">
    <source>
        <dbReference type="ARBA" id="ARBA00022980"/>
    </source>
</evidence>
<evidence type="ECO:0000256" key="6">
    <source>
        <dbReference type="SAM" id="MobiDB-lite"/>
    </source>
</evidence>
<dbReference type="Gene3D" id="3.30.230.10">
    <property type="match status" value="1"/>
</dbReference>
<protein>
    <recommendedName>
        <fullName evidence="5">30S ribosomal protein S9</fullName>
    </recommendedName>
</protein>
<dbReference type="PROSITE" id="PS00360">
    <property type="entry name" value="RIBOSOMAL_S9"/>
    <property type="match status" value="1"/>
</dbReference>